<accession>A0A388LX62</accession>
<feature type="compositionally biased region" description="Low complexity" evidence="1">
    <location>
        <begin position="300"/>
        <end position="336"/>
    </location>
</feature>
<sequence length="549" mass="61339">MVGAEGTATPGPQAGGEEETDKQNRSPPPSQTNYWIEEERVRDMLSRCFDAGMLPSGWDIGEMKEEGQNAHFTLNPSLDEIKVKWLKERTVTVIFQEGSKNLPKKIKEDVIRAFENIWIGEGRFDSTITRGRVCIESSNVLSYVAKDWKVVEWMLEEQEARVSLRGRWHSIIFKPWMTKVEIQEAKNEADRNYFWIRILDVPLDAFCYLESSVEQAIGTVQKVYPSEKDARTPQLINVRMDIDVDFLPRVKELISFTTYQGQLIELKVANALTPWCSTCRRYFHRAEDCIRTRRRRGSSPHRQQSPTPSSSSSASSSVPPSEGSGRRNSPSSPRSSQGRDRQPSASRSGGRSVRSHKSSSRGKSPVELVERRSKQPTYKGKLAPGSVGGGGTPDQPQGVSMRENPMFSPGMGNMDALLHAARRSQRVDSVAARGRKDAGNIPSSQGGGPEKSQGSKQESGNPRLTPTKLRRRLSEDMSELRIQELEDQHSPHRESSIQQGQWDSTTGKRSRQPTNAKALDREWANGVDSGVGFLRRAESSILGSTVQLA</sequence>
<feature type="region of interest" description="Disordered" evidence="1">
    <location>
        <begin position="1"/>
        <end position="33"/>
    </location>
</feature>
<dbReference type="Proteomes" id="UP000265515">
    <property type="component" value="Unassembled WGS sequence"/>
</dbReference>
<comment type="caution">
    <text evidence="2">The sequence shown here is derived from an EMBL/GenBank/DDBJ whole genome shotgun (WGS) entry which is preliminary data.</text>
</comment>
<proteinExistence type="predicted"/>
<feature type="compositionally biased region" description="Basic and acidic residues" evidence="1">
    <location>
        <begin position="472"/>
        <end position="495"/>
    </location>
</feature>
<feature type="compositionally biased region" description="Low complexity" evidence="1">
    <location>
        <begin position="343"/>
        <end position="352"/>
    </location>
</feature>
<dbReference type="EMBL" id="BFEA01000582">
    <property type="protein sequence ID" value="GBG86843.1"/>
    <property type="molecule type" value="Genomic_DNA"/>
</dbReference>
<reference evidence="2 3" key="1">
    <citation type="journal article" date="2018" name="Cell">
        <title>The Chara Genome: Secondary Complexity and Implications for Plant Terrestrialization.</title>
        <authorList>
            <person name="Nishiyama T."/>
            <person name="Sakayama H."/>
            <person name="Vries J.D."/>
            <person name="Buschmann H."/>
            <person name="Saint-Marcoux D."/>
            <person name="Ullrich K.K."/>
            <person name="Haas F.B."/>
            <person name="Vanderstraeten L."/>
            <person name="Becker D."/>
            <person name="Lang D."/>
            <person name="Vosolsobe S."/>
            <person name="Rombauts S."/>
            <person name="Wilhelmsson P.K.I."/>
            <person name="Janitza P."/>
            <person name="Kern R."/>
            <person name="Heyl A."/>
            <person name="Rumpler F."/>
            <person name="Villalobos L.I.A.C."/>
            <person name="Clay J.M."/>
            <person name="Skokan R."/>
            <person name="Toyoda A."/>
            <person name="Suzuki Y."/>
            <person name="Kagoshima H."/>
            <person name="Schijlen E."/>
            <person name="Tajeshwar N."/>
            <person name="Catarino B."/>
            <person name="Hetherington A.J."/>
            <person name="Saltykova A."/>
            <person name="Bonnot C."/>
            <person name="Breuninger H."/>
            <person name="Symeonidi A."/>
            <person name="Radhakrishnan G.V."/>
            <person name="Van Nieuwerburgh F."/>
            <person name="Deforce D."/>
            <person name="Chang C."/>
            <person name="Karol K.G."/>
            <person name="Hedrich R."/>
            <person name="Ulvskov P."/>
            <person name="Glockner G."/>
            <person name="Delwiche C.F."/>
            <person name="Petrasek J."/>
            <person name="Van de Peer Y."/>
            <person name="Friml J."/>
            <person name="Beilby M."/>
            <person name="Dolan L."/>
            <person name="Kohara Y."/>
            <person name="Sugano S."/>
            <person name="Fujiyama A."/>
            <person name="Delaux P.-M."/>
            <person name="Quint M."/>
            <person name="TheiBen G."/>
            <person name="Hagemann M."/>
            <person name="Harholt J."/>
            <person name="Dunand C."/>
            <person name="Zachgo S."/>
            <person name="Langdale J."/>
            <person name="Maumus F."/>
            <person name="Straeten D.V.D."/>
            <person name="Gould S.B."/>
            <person name="Rensing S.A."/>
        </authorList>
    </citation>
    <scope>NUCLEOTIDE SEQUENCE [LARGE SCALE GENOMIC DNA]</scope>
    <source>
        <strain evidence="2 3">S276</strain>
    </source>
</reference>
<dbReference type="Gramene" id="GBG86843">
    <property type="protein sequence ID" value="GBG86843"/>
    <property type="gene ID" value="CBR_g42126"/>
</dbReference>
<protein>
    <recommendedName>
        <fullName evidence="4">DUF4283 domain-containing protein</fullName>
    </recommendedName>
</protein>
<evidence type="ECO:0000313" key="3">
    <source>
        <dbReference type="Proteomes" id="UP000265515"/>
    </source>
</evidence>
<organism evidence="2 3">
    <name type="scientific">Chara braunii</name>
    <name type="common">Braun's stonewort</name>
    <dbReference type="NCBI Taxonomy" id="69332"/>
    <lineage>
        <taxon>Eukaryota</taxon>
        <taxon>Viridiplantae</taxon>
        <taxon>Streptophyta</taxon>
        <taxon>Charophyceae</taxon>
        <taxon>Charales</taxon>
        <taxon>Characeae</taxon>
        <taxon>Chara</taxon>
    </lineage>
</organism>
<feature type="compositionally biased region" description="Polar residues" evidence="1">
    <location>
        <begin position="496"/>
        <end position="515"/>
    </location>
</feature>
<evidence type="ECO:0008006" key="4">
    <source>
        <dbReference type="Google" id="ProtNLM"/>
    </source>
</evidence>
<feature type="region of interest" description="Disordered" evidence="1">
    <location>
        <begin position="293"/>
        <end position="522"/>
    </location>
</feature>
<evidence type="ECO:0000313" key="2">
    <source>
        <dbReference type="EMBL" id="GBG86843.1"/>
    </source>
</evidence>
<gene>
    <name evidence="2" type="ORF">CBR_g42126</name>
</gene>
<dbReference type="AlphaFoldDB" id="A0A388LX62"/>
<evidence type="ECO:0000256" key="1">
    <source>
        <dbReference type="SAM" id="MobiDB-lite"/>
    </source>
</evidence>
<keyword evidence="3" id="KW-1185">Reference proteome</keyword>
<name>A0A388LX62_CHABU</name>